<dbReference type="GO" id="GO:0043022">
    <property type="term" value="F:ribosome binding"/>
    <property type="evidence" value="ECO:0007669"/>
    <property type="project" value="InterPro"/>
</dbReference>
<feature type="domain" description="EF-hand" evidence="14">
    <location>
        <begin position="608"/>
        <end position="643"/>
    </location>
</feature>
<comment type="similarity">
    <text evidence="2">Belongs to the LETM1 family.</text>
</comment>
<dbReference type="InterPro" id="IPR002048">
    <property type="entry name" value="EF_hand_dom"/>
</dbReference>
<protein>
    <recommendedName>
        <fullName evidence="3">Mitochondrial proton/calcium exchanger protein</fullName>
    </recommendedName>
    <alternativeName>
        <fullName evidence="10">Leucine zipper-EF-hand-containing transmembrane protein 1</fullName>
    </alternativeName>
</protein>
<dbReference type="AlphaFoldDB" id="A0A5N5QUT6"/>
<keyword evidence="17" id="KW-1185">Reference proteome</keyword>
<dbReference type="InterPro" id="IPR044202">
    <property type="entry name" value="LETM1/MDM38-like"/>
</dbReference>
<evidence type="ECO:0000256" key="2">
    <source>
        <dbReference type="ARBA" id="ARBA00009584"/>
    </source>
</evidence>
<feature type="transmembrane region" description="Helical" evidence="13">
    <location>
        <begin position="181"/>
        <end position="204"/>
    </location>
</feature>
<proteinExistence type="inferred from homology"/>
<keyword evidence="4" id="KW-0813">Transport</keyword>
<comment type="caution">
    <text evidence="16">The sequence shown here is derived from an EMBL/GenBank/DDBJ whole genome shotgun (WGS) entry which is preliminary data.</text>
</comment>
<dbReference type="GO" id="GO:0005509">
    <property type="term" value="F:calcium ion binding"/>
    <property type="evidence" value="ECO:0007669"/>
    <property type="project" value="InterPro"/>
</dbReference>
<keyword evidence="7 13" id="KW-1133">Transmembrane helix</keyword>
<dbReference type="PANTHER" id="PTHR14009:SF1">
    <property type="entry name" value="MITOCHONDRIAL PROTON_CALCIUM EXCHANGER PROTEIN"/>
    <property type="match status" value="1"/>
</dbReference>
<name>A0A5N5QUT6_9AGAM</name>
<keyword evidence="5 13" id="KW-0812">Transmembrane</keyword>
<dbReference type="PROSITE" id="PS51758">
    <property type="entry name" value="LETM1_RBD"/>
    <property type="match status" value="1"/>
</dbReference>
<organism evidence="16 17">
    <name type="scientific">Ceratobasidium theobromae</name>
    <dbReference type="NCBI Taxonomy" id="1582974"/>
    <lineage>
        <taxon>Eukaryota</taxon>
        <taxon>Fungi</taxon>
        <taxon>Dikarya</taxon>
        <taxon>Basidiomycota</taxon>
        <taxon>Agaricomycotina</taxon>
        <taxon>Agaricomycetes</taxon>
        <taxon>Cantharellales</taxon>
        <taxon>Ceratobasidiaceae</taxon>
        <taxon>Ceratobasidium</taxon>
    </lineage>
</organism>
<dbReference type="PROSITE" id="PS50222">
    <property type="entry name" value="EF_HAND_2"/>
    <property type="match status" value="1"/>
</dbReference>
<evidence type="ECO:0000256" key="11">
    <source>
        <dbReference type="PROSITE-ProRule" id="PRU01094"/>
    </source>
</evidence>
<feature type="region of interest" description="Disordered" evidence="12">
    <location>
        <begin position="527"/>
        <end position="551"/>
    </location>
</feature>
<feature type="region of interest" description="Disordered" evidence="12">
    <location>
        <begin position="38"/>
        <end position="120"/>
    </location>
</feature>
<dbReference type="EMBL" id="SSOP01000008">
    <property type="protein sequence ID" value="KAB5595522.1"/>
    <property type="molecule type" value="Genomic_DNA"/>
</dbReference>
<feature type="compositionally biased region" description="Acidic residues" evidence="12">
    <location>
        <begin position="438"/>
        <end position="450"/>
    </location>
</feature>
<dbReference type="InterPro" id="IPR033122">
    <property type="entry name" value="LETM1-like_RBD"/>
</dbReference>
<gene>
    <name evidence="16" type="ORF">CTheo_983</name>
</gene>
<evidence type="ECO:0000256" key="13">
    <source>
        <dbReference type="SAM" id="Phobius"/>
    </source>
</evidence>
<evidence type="ECO:0000313" key="16">
    <source>
        <dbReference type="EMBL" id="KAB5595522.1"/>
    </source>
</evidence>
<sequence length="668" mass="74748">MTLASLSRPGYRFRLPSQQHLFLYESLNYSVSARRLASTSTEGRDSTKSSPDIVPPNKPGKSVDSKGSTLFSPAPSKPAPPPTSISLPPTQANVDASGPESKPPVVADDKSLTKAKNGSKPEGRLAKAWAWVKHEANHYWDGSKLLAAEVRVSSKLLRKVLNGARLTRRERRQLTRTTNDLLRLIPFAVFVLVPFMELLLPVALKLFPNMLPSTFEDKFAAQEKQRKLLKVRLEMAKFLQDTLRESPLKSGSNILSTDEFKNFFLKVRSTGESPSTEDIIKVAKLFDTDLTLDNLSRPQLVSICRYMGLNAFGTDNFLRYQIRSRLIDIRRDDEIIINEGVDSLTTKELQHACQSRGLRTVGVSPSRLREEMSEWIDLHLNNRVSGVLLILSRAFTWDRDGDVPVVKGLEGLSEAELEVDSEKASYKQKLEVLQQQEELIDDEAEQEAKEEDARRRRRAAEEQAKREEEALMAQSLLPESELQLPVEEDDARMTTEQLTELGEALSILSAKSSVIKERDELRALMEENQRAETETAAQQAADGEAAAATAPSNPLIKKIRAMLTKIDEQLDAYDAKVGSSLQMITCDSQGKIPVHDLERALRVIKHAPSEDEIEGLVHKLDVDHDGYVVLEHVLGLVRIVLDDEAKNIVGQGREIIDSKPKKEDIVQE</sequence>
<keyword evidence="9 13" id="KW-0472">Membrane</keyword>
<evidence type="ECO:0000256" key="12">
    <source>
        <dbReference type="SAM" id="MobiDB-lite"/>
    </source>
</evidence>
<evidence type="ECO:0000256" key="10">
    <source>
        <dbReference type="ARBA" id="ARBA00031360"/>
    </source>
</evidence>
<evidence type="ECO:0000259" key="14">
    <source>
        <dbReference type="PROSITE" id="PS50222"/>
    </source>
</evidence>
<dbReference type="PANTHER" id="PTHR14009">
    <property type="entry name" value="LEUCINE ZIPPER-EF-HAND CONTAINING TRANSMEMBRANE PROTEIN"/>
    <property type="match status" value="1"/>
</dbReference>
<evidence type="ECO:0000256" key="7">
    <source>
        <dbReference type="ARBA" id="ARBA00022989"/>
    </source>
</evidence>
<evidence type="ECO:0000256" key="9">
    <source>
        <dbReference type="ARBA" id="ARBA00023136"/>
    </source>
</evidence>
<feature type="compositionally biased region" description="Basic and acidic residues" evidence="12">
    <location>
        <begin position="451"/>
        <end position="469"/>
    </location>
</feature>
<evidence type="ECO:0000313" key="17">
    <source>
        <dbReference type="Proteomes" id="UP000383932"/>
    </source>
</evidence>
<evidence type="ECO:0000256" key="3">
    <source>
        <dbReference type="ARBA" id="ARBA00020557"/>
    </source>
</evidence>
<accession>A0A5N5QUT6</accession>
<dbReference type="GO" id="GO:0030003">
    <property type="term" value="P:intracellular monoatomic cation homeostasis"/>
    <property type="evidence" value="ECO:0007669"/>
    <property type="project" value="TreeGrafter"/>
</dbReference>
<comment type="subcellular location">
    <subcellularLocation>
        <location evidence="1">Mitochondrion inner membrane</location>
        <topology evidence="1">Single-pass membrane protein</topology>
    </subcellularLocation>
</comment>
<evidence type="ECO:0000256" key="8">
    <source>
        <dbReference type="ARBA" id="ARBA00023128"/>
    </source>
</evidence>
<dbReference type="Proteomes" id="UP000383932">
    <property type="component" value="Unassembled WGS sequence"/>
</dbReference>
<reference evidence="16 17" key="1">
    <citation type="journal article" date="2019" name="Fungal Biol. Biotechnol.">
        <title>Draft genome sequence of fastidious pathogen Ceratobasidium theobromae, which causes vascular-streak dieback in Theobroma cacao.</title>
        <authorList>
            <person name="Ali S.S."/>
            <person name="Asman A."/>
            <person name="Shao J."/>
            <person name="Firmansyah A.P."/>
            <person name="Susilo A.W."/>
            <person name="Rosmana A."/>
            <person name="McMahon P."/>
            <person name="Junaid M."/>
            <person name="Guest D."/>
            <person name="Kheng T.Y."/>
            <person name="Meinhardt L.W."/>
            <person name="Bailey B.A."/>
        </authorList>
    </citation>
    <scope>NUCLEOTIDE SEQUENCE [LARGE SCALE GENOMIC DNA]</scope>
    <source>
        <strain evidence="16 17">CT2</strain>
    </source>
</reference>
<keyword evidence="4" id="KW-0050">Antiport</keyword>
<dbReference type="Gene3D" id="1.10.238.10">
    <property type="entry name" value="EF-hand"/>
    <property type="match status" value="1"/>
</dbReference>
<dbReference type="OrthoDB" id="275278at2759"/>
<evidence type="ECO:0000259" key="15">
    <source>
        <dbReference type="PROSITE" id="PS51758"/>
    </source>
</evidence>
<feature type="compositionally biased region" description="Low complexity" evidence="12">
    <location>
        <begin position="534"/>
        <end position="550"/>
    </location>
</feature>
<dbReference type="Pfam" id="PF07766">
    <property type="entry name" value="LETM1_RBD"/>
    <property type="match status" value="1"/>
</dbReference>
<feature type="domain" description="Letm1 RBD" evidence="15">
    <location>
        <begin position="227"/>
        <end position="452"/>
    </location>
</feature>
<dbReference type="GO" id="GO:0015297">
    <property type="term" value="F:antiporter activity"/>
    <property type="evidence" value="ECO:0007669"/>
    <property type="project" value="UniProtKB-KW"/>
</dbReference>
<dbReference type="SUPFAM" id="SSF47473">
    <property type="entry name" value="EF-hand"/>
    <property type="match status" value="1"/>
</dbReference>
<evidence type="ECO:0000256" key="1">
    <source>
        <dbReference type="ARBA" id="ARBA00004434"/>
    </source>
</evidence>
<feature type="region of interest" description="Disordered" evidence="12">
    <location>
        <begin position="438"/>
        <end position="480"/>
    </location>
</feature>
<evidence type="ECO:0000256" key="5">
    <source>
        <dbReference type="ARBA" id="ARBA00022692"/>
    </source>
</evidence>
<evidence type="ECO:0000256" key="6">
    <source>
        <dbReference type="ARBA" id="ARBA00022792"/>
    </source>
</evidence>
<dbReference type="InterPro" id="IPR011992">
    <property type="entry name" value="EF-hand-dom_pair"/>
</dbReference>
<keyword evidence="8 11" id="KW-0496">Mitochondrion</keyword>
<dbReference type="GO" id="GO:0005743">
    <property type="term" value="C:mitochondrial inner membrane"/>
    <property type="evidence" value="ECO:0007669"/>
    <property type="project" value="UniProtKB-SubCell"/>
</dbReference>
<evidence type="ECO:0000256" key="4">
    <source>
        <dbReference type="ARBA" id="ARBA00022449"/>
    </source>
</evidence>
<keyword evidence="6" id="KW-0999">Mitochondrion inner membrane</keyword>